<feature type="compositionally biased region" description="Basic and acidic residues" evidence="1">
    <location>
        <begin position="68"/>
        <end position="81"/>
    </location>
</feature>
<keyword evidence="3" id="KW-1185">Reference proteome</keyword>
<reference evidence="2 3" key="1">
    <citation type="submission" date="2024-02" db="EMBL/GenBank/DDBJ databases">
        <title>High-quality chromosome-scale genome assembly of Pensacola bahiagrass (Paspalum notatum Flugge var. saurae).</title>
        <authorList>
            <person name="Vega J.M."/>
            <person name="Podio M."/>
            <person name="Orjuela J."/>
            <person name="Siena L.A."/>
            <person name="Pessino S.C."/>
            <person name="Combes M.C."/>
            <person name="Mariac C."/>
            <person name="Albertini E."/>
            <person name="Pupilli F."/>
            <person name="Ortiz J.P.A."/>
            <person name="Leblanc O."/>
        </authorList>
    </citation>
    <scope>NUCLEOTIDE SEQUENCE [LARGE SCALE GENOMIC DNA]</scope>
    <source>
        <strain evidence="2">R1</strain>
        <tissue evidence="2">Leaf</tissue>
    </source>
</reference>
<dbReference type="AlphaFoldDB" id="A0AAQ3T2X9"/>
<accession>A0AAQ3T2X9</accession>
<gene>
    <name evidence="2" type="ORF">U9M48_013769</name>
</gene>
<proteinExistence type="predicted"/>
<evidence type="ECO:0000256" key="1">
    <source>
        <dbReference type="SAM" id="MobiDB-lite"/>
    </source>
</evidence>
<dbReference type="EMBL" id="CP144747">
    <property type="protein sequence ID" value="WVZ64209.1"/>
    <property type="molecule type" value="Genomic_DNA"/>
</dbReference>
<evidence type="ECO:0000313" key="3">
    <source>
        <dbReference type="Proteomes" id="UP001341281"/>
    </source>
</evidence>
<evidence type="ECO:0000313" key="2">
    <source>
        <dbReference type="EMBL" id="WVZ64209.1"/>
    </source>
</evidence>
<sequence length="168" mass="18306">MELPPVTAVGLPFASPFTPSRLGSAVLALSCCRGCCRCCFESKGLELEPEILEDINWRPSNQQAFGKEPARDSARTSKWHEPGAAAARLGAREAAAVRRAGRQSRSGSDRARWRRGQARGATEQKRQGQGVAAAELKRRPGLARCARGGHQALWAAELAMRLFRRLAK</sequence>
<feature type="compositionally biased region" description="Low complexity" evidence="1">
    <location>
        <begin position="83"/>
        <end position="98"/>
    </location>
</feature>
<feature type="region of interest" description="Disordered" evidence="1">
    <location>
        <begin position="60"/>
        <end position="135"/>
    </location>
</feature>
<name>A0AAQ3T2X9_PASNO</name>
<dbReference type="Proteomes" id="UP001341281">
    <property type="component" value="Chromosome 03"/>
</dbReference>
<protein>
    <submittedName>
        <fullName evidence="2">Uncharacterized protein</fullName>
    </submittedName>
</protein>
<organism evidence="2 3">
    <name type="scientific">Paspalum notatum var. saurae</name>
    <dbReference type="NCBI Taxonomy" id="547442"/>
    <lineage>
        <taxon>Eukaryota</taxon>
        <taxon>Viridiplantae</taxon>
        <taxon>Streptophyta</taxon>
        <taxon>Embryophyta</taxon>
        <taxon>Tracheophyta</taxon>
        <taxon>Spermatophyta</taxon>
        <taxon>Magnoliopsida</taxon>
        <taxon>Liliopsida</taxon>
        <taxon>Poales</taxon>
        <taxon>Poaceae</taxon>
        <taxon>PACMAD clade</taxon>
        <taxon>Panicoideae</taxon>
        <taxon>Andropogonodae</taxon>
        <taxon>Paspaleae</taxon>
        <taxon>Paspalinae</taxon>
        <taxon>Paspalum</taxon>
    </lineage>
</organism>